<evidence type="ECO:0000313" key="3">
    <source>
        <dbReference type="Proteomes" id="UP000248961"/>
    </source>
</evidence>
<evidence type="ECO:0000313" key="2">
    <source>
        <dbReference type="EMBL" id="RAL13197.1"/>
    </source>
</evidence>
<sequence length="300" mass="32558">MEKVWFKLRQPDHPAPPEATLLSGRNDPNASPQEIQNTITLGHLIPDLKHLDSPINAHHILPFPPRMYVYHTSTTNFAWHSTSQTDNTGKLKLKAPIASAVTPGGVTPGVGASLAFKKAVENHEAYERVDTYVVTPTRQYVTDCLEALEEEEGSAWGGGRMRAWTLYMISGIKIARCGGKGGESVTTESRGKAGNAGPDVDVAGIASVTATLDLSHEESTTIQGTHQSDFVWAVRLAKVHKGWLSRNWSLDPYSTGATFGVGTDGEDLDVAKVLEEEGLDHFEVLADDEFDEALVVLVDD</sequence>
<dbReference type="OrthoDB" id="4500473at2759"/>
<evidence type="ECO:0000256" key="1">
    <source>
        <dbReference type="SAM" id="MobiDB-lite"/>
    </source>
</evidence>
<gene>
    <name evidence="2" type="ORF">BO97DRAFT_469917</name>
</gene>
<name>A0A395HZT3_ASPHC</name>
<dbReference type="RefSeq" id="XP_025552351.1">
    <property type="nucleotide sequence ID" value="XM_025699888.1"/>
</dbReference>
<dbReference type="Proteomes" id="UP000248961">
    <property type="component" value="Unassembled WGS sequence"/>
</dbReference>
<proteinExistence type="predicted"/>
<dbReference type="VEuPathDB" id="FungiDB:BO97DRAFT_469917"/>
<protein>
    <submittedName>
        <fullName evidence="2">Uncharacterized protein</fullName>
    </submittedName>
</protein>
<keyword evidence="3" id="KW-1185">Reference proteome</keyword>
<feature type="region of interest" description="Disordered" evidence="1">
    <location>
        <begin position="1"/>
        <end position="32"/>
    </location>
</feature>
<reference evidence="2 3" key="1">
    <citation type="submission" date="2018-02" db="EMBL/GenBank/DDBJ databases">
        <title>The genomes of Aspergillus section Nigri reveals drivers in fungal speciation.</title>
        <authorList>
            <consortium name="DOE Joint Genome Institute"/>
            <person name="Vesth T.C."/>
            <person name="Nybo J."/>
            <person name="Theobald S."/>
            <person name="Brandl J."/>
            <person name="Frisvad J.C."/>
            <person name="Nielsen K.F."/>
            <person name="Lyhne E.K."/>
            <person name="Kogle M.E."/>
            <person name="Kuo A."/>
            <person name="Riley R."/>
            <person name="Clum A."/>
            <person name="Nolan M."/>
            <person name="Lipzen A."/>
            <person name="Salamov A."/>
            <person name="Henrissat B."/>
            <person name="Wiebenga A."/>
            <person name="De vries R.P."/>
            <person name="Grigoriev I.V."/>
            <person name="Mortensen U.H."/>
            <person name="Andersen M.R."/>
            <person name="Baker S.E."/>
        </authorList>
    </citation>
    <scope>NUCLEOTIDE SEQUENCE [LARGE SCALE GENOMIC DNA]</scope>
    <source>
        <strain evidence="2 3">CBS 101889</strain>
    </source>
</reference>
<feature type="compositionally biased region" description="Basic and acidic residues" evidence="1">
    <location>
        <begin position="1"/>
        <end position="12"/>
    </location>
</feature>
<dbReference type="GeneID" id="37204177"/>
<dbReference type="AlphaFoldDB" id="A0A395HZT3"/>
<organism evidence="2 3">
    <name type="scientific">Aspergillus homomorphus (strain CBS 101889)</name>
    <dbReference type="NCBI Taxonomy" id="1450537"/>
    <lineage>
        <taxon>Eukaryota</taxon>
        <taxon>Fungi</taxon>
        <taxon>Dikarya</taxon>
        <taxon>Ascomycota</taxon>
        <taxon>Pezizomycotina</taxon>
        <taxon>Eurotiomycetes</taxon>
        <taxon>Eurotiomycetidae</taxon>
        <taxon>Eurotiales</taxon>
        <taxon>Aspergillaceae</taxon>
        <taxon>Aspergillus</taxon>
        <taxon>Aspergillus subgen. Circumdati</taxon>
    </lineage>
</organism>
<accession>A0A395HZT3</accession>
<dbReference type="EMBL" id="KZ824280">
    <property type="protein sequence ID" value="RAL13197.1"/>
    <property type="molecule type" value="Genomic_DNA"/>
</dbReference>